<evidence type="ECO:0000256" key="3">
    <source>
        <dbReference type="ARBA" id="ARBA00022840"/>
    </source>
</evidence>
<dbReference type="AlphaFoldDB" id="A0A8J2NKT9"/>
<feature type="non-terminal residue" evidence="7">
    <location>
        <position position="548"/>
    </location>
</feature>
<dbReference type="InterPro" id="IPR013126">
    <property type="entry name" value="Hsp_70_fam"/>
</dbReference>
<evidence type="ECO:0000313" key="8">
    <source>
        <dbReference type="Proteomes" id="UP000708208"/>
    </source>
</evidence>
<keyword evidence="8" id="KW-1185">Reference proteome</keyword>
<keyword evidence="2 5" id="KW-0547">Nucleotide-binding</keyword>
<dbReference type="FunFam" id="3.30.420.40:FF:000046">
    <property type="entry name" value="Chaperone protein HscA"/>
    <property type="match status" value="1"/>
</dbReference>
<dbReference type="FunFam" id="3.30.30.30:FF:000003">
    <property type="entry name" value="Heat shock protein 9"/>
    <property type="match status" value="1"/>
</dbReference>
<evidence type="ECO:0000256" key="1">
    <source>
        <dbReference type="ARBA" id="ARBA00007381"/>
    </source>
</evidence>
<keyword evidence="3 5" id="KW-0067">ATP-binding</keyword>
<comment type="similarity">
    <text evidence="1 5">Belongs to the heat shock protein 70 family.</text>
</comment>
<dbReference type="PANTHER" id="PTHR19375">
    <property type="entry name" value="HEAT SHOCK PROTEIN 70KDA"/>
    <property type="match status" value="1"/>
</dbReference>
<feature type="compositionally biased region" description="Basic and acidic residues" evidence="6">
    <location>
        <begin position="189"/>
        <end position="203"/>
    </location>
</feature>
<name>A0A8J2NKT9_9HEXA</name>
<gene>
    <name evidence="7" type="ORF">AFUS01_LOCUS6195</name>
</gene>
<dbReference type="PROSITE" id="PS00297">
    <property type="entry name" value="HSP70_1"/>
    <property type="match status" value="1"/>
</dbReference>
<reference evidence="7" key="1">
    <citation type="submission" date="2021-06" db="EMBL/GenBank/DDBJ databases">
        <authorList>
            <person name="Hodson N. C."/>
            <person name="Mongue J. A."/>
            <person name="Jaron S. K."/>
        </authorList>
    </citation>
    <scope>NUCLEOTIDE SEQUENCE</scope>
</reference>
<evidence type="ECO:0000256" key="6">
    <source>
        <dbReference type="SAM" id="MobiDB-lite"/>
    </source>
</evidence>
<organism evidence="7 8">
    <name type="scientific">Allacma fusca</name>
    <dbReference type="NCBI Taxonomy" id="39272"/>
    <lineage>
        <taxon>Eukaryota</taxon>
        <taxon>Metazoa</taxon>
        <taxon>Ecdysozoa</taxon>
        <taxon>Arthropoda</taxon>
        <taxon>Hexapoda</taxon>
        <taxon>Collembola</taxon>
        <taxon>Symphypleona</taxon>
        <taxon>Sminthuridae</taxon>
        <taxon>Allacma</taxon>
    </lineage>
</organism>
<dbReference type="Pfam" id="PF00012">
    <property type="entry name" value="HSP70"/>
    <property type="match status" value="1"/>
</dbReference>
<dbReference type="OrthoDB" id="29851at2759"/>
<evidence type="ECO:0000256" key="4">
    <source>
        <dbReference type="ARBA" id="ARBA00023186"/>
    </source>
</evidence>
<evidence type="ECO:0000256" key="2">
    <source>
        <dbReference type="ARBA" id="ARBA00022741"/>
    </source>
</evidence>
<dbReference type="EMBL" id="CAJVCH010040505">
    <property type="protein sequence ID" value="CAG7716701.1"/>
    <property type="molecule type" value="Genomic_DNA"/>
</dbReference>
<comment type="caution">
    <text evidence="7">The sequence shown here is derived from an EMBL/GenBank/DDBJ whole genome shotgun (WGS) entry which is preliminary data.</text>
</comment>
<protein>
    <submittedName>
        <fullName evidence="7">Uncharacterized protein</fullName>
    </submittedName>
</protein>
<dbReference type="InterPro" id="IPR018181">
    <property type="entry name" value="Heat_shock_70_CS"/>
</dbReference>
<dbReference type="Proteomes" id="UP000708208">
    <property type="component" value="Unassembled WGS sequence"/>
</dbReference>
<sequence>MSLGDSIPVKAIERSFQLHQLQRVKAEEDPLTRYSKRLHNVAYPIAISERQSWSETLQCNLCIAYKLPLRAQSRNVTAKGIFEGAIVVRGIDWAHGEEFEGGIYRGSVLAIDSSHRGSAEVGFRRVGKTSGVFNMGLNGLVELKFVVSSSNGTYYPDHLPRLEFKICQTKDPSAESESSEYDLSESSSSDDKSEQSLRYDVDENQDARENAHLEFVSVMYKDKMEKVLANPRSIPEPELDGHHKIAIEFCLEAVSKVKPLTEAIIRKVKDQVGHVYAEYKAINTAKLISNAPAIGIDLGTTYCCVAVYRNEEIDVVPNSVGKNTTPSYVVFKEEEIIVGNTAKDKAYLNPQETIYDVKRMCGRHFDEEKIQKLRKYWPFTIVKGDDGKIQIEVQKKYLLPEQVITEILTHLKHTADEYLVEPVINAVVTVPAYFSPRQRALTKDACNKAGLNVLQFISEPAAAAVAYGLHLKNENAKRSCLIFDLGGGTFDVAVLKFHKKKIKIKAIDGDPFLGGEDFDNSMIEYCLEAFKREHGIDLMTEGTEFIRD</sequence>
<accession>A0A8J2NKT9</accession>
<dbReference type="GO" id="GO:0140662">
    <property type="term" value="F:ATP-dependent protein folding chaperone"/>
    <property type="evidence" value="ECO:0007669"/>
    <property type="project" value="InterPro"/>
</dbReference>
<keyword evidence="4" id="KW-0143">Chaperone</keyword>
<evidence type="ECO:0000256" key="5">
    <source>
        <dbReference type="RuleBase" id="RU003322"/>
    </source>
</evidence>
<evidence type="ECO:0000313" key="7">
    <source>
        <dbReference type="EMBL" id="CAG7716701.1"/>
    </source>
</evidence>
<feature type="region of interest" description="Disordered" evidence="6">
    <location>
        <begin position="173"/>
        <end position="203"/>
    </location>
</feature>
<proteinExistence type="inferred from homology"/>
<dbReference type="GO" id="GO:0005524">
    <property type="term" value="F:ATP binding"/>
    <property type="evidence" value="ECO:0007669"/>
    <property type="project" value="UniProtKB-KW"/>
</dbReference>